<evidence type="ECO:0000313" key="12">
    <source>
        <dbReference type="EMBL" id="MBA4613011.1"/>
    </source>
</evidence>
<reference evidence="12 13" key="1">
    <citation type="submission" date="2020-07" db="EMBL/GenBank/DDBJ databases">
        <authorList>
            <person name="Li M."/>
        </authorList>
    </citation>
    <scope>NUCLEOTIDE SEQUENCE [LARGE SCALE GENOMIC DNA]</scope>
    <source>
        <strain evidence="12 13">DSM 23284</strain>
    </source>
</reference>
<comment type="cofactor">
    <cofactor evidence="2">
        <name>Zn(2+)</name>
        <dbReference type="ChEBI" id="CHEBI:29105"/>
    </cofactor>
</comment>
<dbReference type="GO" id="GO:0006742">
    <property type="term" value="P:NADP+ catabolic process"/>
    <property type="evidence" value="ECO:0007669"/>
    <property type="project" value="TreeGrafter"/>
</dbReference>
<evidence type="ECO:0000259" key="11">
    <source>
        <dbReference type="PROSITE" id="PS51462"/>
    </source>
</evidence>
<dbReference type="Proteomes" id="UP000559404">
    <property type="component" value="Unassembled WGS sequence"/>
</dbReference>
<dbReference type="InterPro" id="IPR050241">
    <property type="entry name" value="NAD-cap_RNA_hydrolase_NudC"/>
</dbReference>
<dbReference type="InterPro" id="IPR015376">
    <property type="entry name" value="Znr_NADH_PPase"/>
</dbReference>
<evidence type="ECO:0000256" key="2">
    <source>
        <dbReference type="ARBA" id="ARBA00001947"/>
    </source>
</evidence>
<dbReference type="PANTHER" id="PTHR42904:SF6">
    <property type="entry name" value="NAD-CAPPED RNA HYDROLASE NUDT12"/>
    <property type="match status" value="1"/>
</dbReference>
<dbReference type="Gene3D" id="3.90.79.10">
    <property type="entry name" value="Nucleoside Triphosphate Pyrophosphohydrolase"/>
    <property type="match status" value="1"/>
</dbReference>
<organism evidence="12 13">
    <name type="scientific">Stappia taiwanensis</name>
    <dbReference type="NCBI Taxonomy" id="992267"/>
    <lineage>
        <taxon>Bacteria</taxon>
        <taxon>Pseudomonadati</taxon>
        <taxon>Pseudomonadota</taxon>
        <taxon>Alphaproteobacteria</taxon>
        <taxon>Hyphomicrobiales</taxon>
        <taxon>Stappiaceae</taxon>
        <taxon>Stappia</taxon>
    </lineage>
</organism>
<dbReference type="InterPro" id="IPR015797">
    <property type="entry name" value="NUDIX_hydrolase-like_dom_sf"/>
</dbReference>
<accession>A0A838XVF9</accession>
<dbReference type="Pfam" id="PF09296">
    <property type="entry name" value="NUDIX-like"/>
    <property type="match status" value="1"/>
</dbReference>
<keyword evidence="6 10" id="KW-0378">Hydrolase</keyword>
<evidence type="ECO:0000256" key="10">
    <source>
        <dbReference type="RuleBase" id="RU003476"/>
    </source>
</evidence>
<keyword evidence="7" id="KW-0460">Magnesium</keyword>
<dbReference type="Gene3D" id="3.90.79.20">
    <property type="match status" value="1"/>
</dbReference>
<dbReference type="InterPro" id="IPR000086">
    <property type="entry name" value="NUDIX_hydrolase_dom"/>
</dbReference>
<dbReference type="PROSITE" id="PS51462">
    <property type="entry name" value="NUDIX"/>
    <property type="match status" value="1"/>
</dbReference>
<dbReference type="InterPro" id="IPR020476">
    <property type="entry name" value="Nudix_hydrolase"/>
</dbReference>
<dbReference type="SUPFAM" id="SSF55811">
    <property type="entry name" value="Nudix"/>
    <property type="match status" value="1"/>
</dbReference>
<evidence type="ECO:0000256" key="8">
    <source>
        <dbReference type="ARBA" id="ARBA00023027"/>
    </source>
</evidence>
<dbReference type="GO" id="GO:0005829">
    <property type="term" value="C:cytosol"/>
    <property type="evidence" value="ECO:0007669"/>
    <property type="project" value="TreeGrafter"/>
</dbReference>
<reference evidence="12 13" key="2">
    <citation type="submission" date="2020-08" db="EMBL/GenBank/DDBJ databases">
        <title>Stappia taiwanensis sp. nov., isolated from a coastal thermal spring.</title>
        <authorList>
            <person name="Kampfer P."/>
        </authorList>
    </citation>
    <scope>NUCLEOTIDE SEQUENCE [LARGE SCALE GENOMIC DNA]</scope>
    <source>
        <strain evidence="12 13">DSM 23284</strain>
    </source>
</reference>
<dbReference type="PRINTS" id="PR00502">
    <property type="entry name" value="NUDIXFAMILY"/>
</dbReference>
<dbReference type="NCBIfam" id="NF001299">
    <property type="entry name" value="PRK00241.1"/>
    <property type="match status" value="1"/>
</dbReference>
<comment type="catalytic activity">
    <reaction evidence="9">
        <text>a 5'-end NAD(+)-phospho-ribonucleoside in mRNA + H2O = a 5'-end phospho-adenosine-phospho-ribonucleoside in mRNA + beta-nicotinamide D-ribonucleotide + 2 H(+)</text>
        <dbReference type="Rhea" id="RHEA:60876"/>
        <dbReference type="Rhea" id="RHEA-COMP:15698"/>
        <dbReference type="Rhea" id="RHEA-COMP:15719"/>
        <dbReference type="ChEBI" id="CHEBI:14649"/>
        <dbReference type="ChEBI" id="CHEBI:15377"/>
        <dbReference type="ChEBI" id="CHEBI:15378"/>
        <dbReference type="ChEBI" id="CHEBI:144029"/>
        <dbReference type="ChEBI" id="CHEBI:144051"/>
    </reaction>
    <physiologicalReaction direction="left-to-right" evidence="9">
        <dbReference type="Rhea" id="RHEA:60877"/>
    </physiologicalReaction>
</comment>
<dbReference type="PROSITE" id="PS00893">
    <property type="entry name" value="NUDIX_BOX"/>
    <property type="match status" value="1"/>
</dbReference>
<evidence type="ECO:0000256" key="7">
    <source>
        <dbReference type="ARBA" id="ARBA00022842"/>
    </source>
</evidence>
<dbReference type="AlphaFoldDB" id="A0A838XVF9"/>
<dbReference type="GO" id="GO:0035529">
    <property type="term" value="F:NADH pyrophosphatase activity"/>
    <property type="evidence" value="ECO:0007669"/>
    <property type="project" value="TreeGrafter"/>
</dbReference>
<name>A0A838XVF9_9HYPH</name>
<evidence type="ECO:0000256" key="4">
    <source>
        <dbReference type="ARBA" id="ARBA00012381"/>
    </source>
</evidence>
<feature type="domain" description="Nudix hydrolase" evidence="11">
    <location>
        <begin position="181"/>
        <end position="313"/>
    </location>
</feature>
<dbReference type="CDD" id="cd03429">
    <property type="entry name" value="NUDIX_NADH_pyrophosphatase_Nudt13"/>
    <property type="match status" value="1"/>
</dbReference>
<comment type="cofactor">
    <cofactor evidence="1">
        <name>Mg(2+)</name>
        <dbReference type="ChEBI" id="CHEBI:18420"/>
    </cofactor>
</comment>
<dbReference type="EMBL" id="JACEON010000015">
    <property type="protein sequence ID" value="MBA4613011.1"/>
    <property type="molecule type" value="Genomic_DNA"/>
</dbReference>
<dbReference type="GO" id="GO:0019677">
    <property type="term" value="P:NAD+ catabolic process"/>
    <property type="evidence" value="ECO:0007669"/>
    <property type="project" value="TreeGrafter"/>
</dbReference>
<gene>
    <name evidence="12" type="primary">nudC</name>
    <name evidence="12" type="ORF">H1W37_15215</name>
</gene>
<dbReference type="PANTHER" id="PTHR42904">
    <property type="entry name" value="NUDIX HYDROLASE, NUDC SUBFAMILY"/>
    <property type="match status" value="1"/>
</dbReference>
<protein>
    <recommendedName>
        <fullName evidence="4">NAD(+) diphosphatase</fullName>
        <ecNumber evidence="4">3.6.1.22</ecNumber>
    </recommendedName>
</protein>
<evidence type="ECO:0000256" key="1">
    <source>
        <dbReference type="ARBA" id="ARBA00001946"/>
    </source>
</evidence>
<evidence type="ECO:0000256" key="3">
    <source>
        <dbReference type="ARBA" id="ARBA00009595"/>
    </source>
</evidence>
<keyword evidence="8" id="KW-0520">NAD</keyword>
<evidence type="ECO:0000256" key="6">
    <source>
        <dbReference type="ARBA" id="ARBA00022801"/>
    </source>
</evidence>
<dbReference type="EC" id="3.6.1.22" evidence="4"/>
<sequence>MTLCSATLPAAGFAFHGNPLERLSEHRGDADWLARHFSAEAARFVLFCDKRPVVDVSDQGAGRPLSVLHRRDRADRLSMRTEDSLLLGFAPDDGAPVFAAPLKIDADKLETLGEPLKPIDLRSLALQGVLEPGMLGMLAQASALLHWHDTHRFCSRCGSPSVMTLGGYRRDCPACGGLHFPRTDPVAIMLVSDGERCLMGRTPQIAEGVYSTLAGFIEPGETVEEAVRREVFEEAGIHVGAVTYRASQPWPFPASLMMGCHGTATSREIHMDESELEDCRWFSRKEVRSMMVGTHAQGLMIPPPLSIAHWLIRCWVEET</sequence>
<dbReference type="RefSeq" id="WP_181761212.1">
    <property type="nucleotide sequence ID" value="NZ_BMCR01000007.1"/>
</dbReference>
<comment type="caution">
    <text evidence="12">The sequence shown here is derived from an EMBL/GenBank/DDBJ whole genome shotgun (WGS) entry which is preliminary data.</text>
</comment>
<dbReference type="InterPro" id="IPR049734">
    <property type="entry name" value="NudC-like_C"/>
</dbReference>
<evidence type="ECO:0000256" key="5">
    <source>
        <dbReference type="ARBA" id="ARBA00022723"/>
    </source>
</evidence>
<dbReference type="Pfam" id="PF09297">
    <property type="entry name" value="Zn_ribbon_NUD"/>
    <property type="match status" value="1"/>
</dbReference>
<keyword evidence="5" id="KW-0479">Metal-binding</keyword>
<dbReference type="InterPro" id="IPR020084">
    <property type="entry name" value="NUDIX_hydrolase_CS"/>
</dbReference>
<dbReference type="GO" id="GO:0046872">
    <property type="term" value="F:metal ion binding"/>
    <property type="evidence" value="ECO:0007669"/>
    <property type="project" value="UniProtKB-KW"/>
</dbReference>
<evidence type="ECO:0000313" key="13">
    <source>
        <dbReference type="Proteomes" id="UP000559404"/>
    </source>
</evidence>
<dbReference type="InterPro" id="IPR015375">
    <property type="entry name" value="NADH_PPase-like_N"/>
</dbReference>
<proteinExistence type="inferred from homology"/>
<dbReference type="Pfam" id="PF00293">
    <property type="entry name" value="NUDIX"/>
    <property type="match status" value="1"/>
</dbReference>
<evidence type="ECO:0000256" key="9">
    <source>
        <dbReference type="ARBA" id="ARBA00023679"/>
    </source>
</evidence>
<keyword evidence="13" id="KW-1185">Reference proteome</keyword>
<comment type="similarity">
    <text evidence="3">Belongs to the Nudix hydrolase family. NudC subfamily.</text>
</comment>